<dbReference type="GeneID" id="64657603"/>
<evidence type="ECO:0000313" key="1">
    <source>
        <dbReference type="EMBL" id="KAG1890447.1"/>
    </source>
</evidence>
<dbReference type="RefSeq" id="XP_041217713.1">
    <property type="nucleotide sequence ID" value="XM_041363305.1"/>
</dbReference>
<name>A0AAD4HD32_9AGAM</name>
<dbReference type="AlphaFoldDB" id="A0AAD4HD32"/>
<protein>
    <submittedName>
        <fullName evidence="1">Uncharacterized protein</fullName>
    </submittedName>
</protein>
<organism evidence="1 2">
    <name type="scientific">Suillus fuscotomentosus</name>
    <dbReference type="NCBI Taxonomy" id="1912939"/>
    <lineage>
        <taxon>Eukaryota</taxon>
        <taxon>Fungi</taxon>
        <taxon>Dikarya</taxon>
        <taxon>Basidiomycota</taxon>
        <taxon>Agaricomycotina</taxon>
        <taxon>Agaricomycetes</taxon>
        <taxon>Agaricomycetidae</taxon>
        <taxon>Boletales</taxon>
        <taxon>Suillineae</taxon>
        <taxon>Suillaceae</taxon>
        <taxon>Suillus</taxon>
    </lineage>
</organism>
<reference evidence="1" key="1">
    <citation type="journal article" date="2020" name="New Phytol.">
        <title>Comparative genomics reveals dynamic genome evolution in host specialist ectomycorrhizal fungi.</title>
        <authorList>
            <person name="Lofgren L.A."/>
            <person name="Nguyen N.H."/>
            <person name="Vilgalys R."/>
            <person name="Ruytinx J."/>
            <person name="Liao H.L."/>
            <person name="Branco S."/>
            <person name="Kuo A."/>
            <person name="LaButti K."/>
            <person name="Lipzen A."/>
            <person name="Andreopoulos W."/>
            <person name="Pangilinan J."/>
            <person name="Riley R."/>
            <person name="Hundley H."/>
            <person name="Na H."/>
            <person name="Barry K."/>
            <person name="Grigoriev I.V."/>
            <person name="Stajich J.E."/>
            <person name="Kennedy P.G."/>
        </authorList>
    </citation>
    <scope>NUCLEOTIDE SEQUENCE</scope>
    <source>
        <strain evidence="1">FC203</strain>
    </source>
</reference>
<sequence length="132" mass="15005">MDTGAFVPDKSVRRAAYFQEPNDVRYPQVDGTYRPARSLSSQSLATWHAKFTPPSAQSTLNNDAIGLSDSLSDKSSEQLLQQILDTLRSSNIRSRFWTVYQKVASQHDNEFLEQYDGDMDIVLIFASRKLVR</sequence>
<keyword evidence="2" id="KW-1185">Reference proteome</keyword>
<dbReference type="EMBL" id="JABBWK010000144">
    <property type="protein sequence ID" value="KAG1890447.1"/>
    <property type="molecule type" value="Genomic_DNA"/>
</dbReference>
<proteinExistence type="predicted"/>
<dbReference type="Proteomes" id="UP001195769">
    <property type="component" value="Unassembled WGS sequence"/>
</dbReference>
<evidence type="ECO:0000313" key="2">
    <source>
        <dbReference type="Proteomes" id="UP001195769"/>
    </source>
</evidence>
<accession>A0AAD4HD32</accession>
<gene>
    <name evidence="1" type="ORF">F5891DRAFT_1072144</name>
</gene>
<comment type="caution">
    <text evidence="1">The sequence shown here is derived from an EMBL/GenBank/DDBJ whole genome shotgun (WGS) entry which is preliminary data.</text>
</comment>